<dbReference type="GO" id="GO:0000976">
    <property type="term" value="F:transcription cis-regulatory region binding"/>
    <property type="evidence" value="ECO:0007669"/>
    <property type="project" value="TreeGrafter"/>
</dbReference>
<feature type="domain" description="HTH lysR-type" evidence="5">
    <location>
        <begin position="5"/>
        <end position="62"/>
    </location>
</feature>
<organism evidence="6 7">
    <name type="scientific">Bordetella genomosp. 7</name>
    <dbReference type="NCBI Taxonomy" id="1416805"/>
    <lineage>
        <taxon>Bacteria</taxon>
        <taxon>Pseudomonadati</taxon>
        <taxon>Pseudomonadota</taxon>
        <taxon>Betaproteobacteria</taxon>
        <taxon>Burkholderiales</taxon>
        <taxon>Alcaligenaceae</taxon>
        <taxon>Bordetella</taxon>
    </lineage>
</organism>
<dbReference type="GO" id="GO:0003700">
    <property type="term" value="F:DNA-binding transcription factor activity"/>
    <property type="evidence" value="ECO:0007669"/>
    <property type="project" value="InterPro"/>
</dbReference>
<dbReference type="PANTHER" id="PTHR30126">
    <property type="entry name" value="HTH-TYPE TRANSCRIPTIONAL REGULATOR"/>
    <property type="match status" value="1"/>
</dbReference>
<dbReference type="InterPro" id="IPR005119">
    <property type="entry name" value="LysR_subst-bd"/>
</dbReference>
<dbReference type="Proteomes" id="UP000216947">
    <property type="component" value="Unassembled WGS sequence"/>
</dbReference>
<dbReference type="SUPFAM" id="SSF53850">
    <property type="entry name" value="Periplasmic binding protein-like II"/>
    <property type="match status" value="1"/>
</dbReference>
<reference evidence="7" key="1">
    <citation type="submission" date="2017-05" db="EMBL/GenBank/DDBJ databases">
        <title>Complete and WGS of Bordetella genogroups.</title>
        <authorList>
            <person name="Spilker T."/>
            <person name="Lipuma J."/>
        </authorList>
    </citation>
    <scope>NUCLEOTIDE SEQUENCE [LARGE SCALE GENOMIC DNA]</scope>
    <source>
        <strain evidence="7">AU18089</strain>
    </source>
</reference>
<dbReference type="InterPro" id="IPR036388">
    <property type="entry name" value="WH-like_DNA-bd_sf"/>
</dbReference>
<dbReference type="Pfam" id="PF00126">
    <property type="entry name" value="HTH_1"/>
    <property type="match status" value="1"/>
</dbReference>
<dbReference type="RefSeq" id="WP_094795967.1">
    <property type="nucleotide sequence ID" value="NZ_NEVI01000003.1"/>
</dbReference>
<keyword evidence="4" id="KW-0804">Transcription</keyword>
<dbReference type="Gene3D" id="3.40.190.290">
    <property type="match status" value="1"/>
</dbReference>
<dbReference type="InterPro" id="IPR036390">
    <property type="entry name" value="WH_DNA-bd_sf"/>
</dbReference>
<evidence type="ECO:0000256" key="3">
    <source>
        <dbReference type="ARBA" id="ARBA00023125"/>
    </source>
</evidence>
<dbReference type="PROSITE" id="PS50931">
    <property type="entry name" value="HTH_LYSR"/>
    <property type="match status" value="1"/>
</dbReference>
<comment type="caution">
    <text evidence="6">The sequence shown here is derived from an EMBL/GenBank/DDBJ whole genome shotgun (WGS) entry which is preliminary data.</text>
</comment>
<dbReference type="SUPFAM" id="SSF46785">
    <property type="entry name" value="Winged helix' DNA-binding domain"/>
    <property type="match status" value="1"/>
</dbReference>
<evidence type="ECO:0000256" key="2">
    <source>
        <dbReference type="ARBA" id="ARBA00023015"/>
    </source>
</evidence>
<accession>A0A261RIF2</accession>
<dbReference type="PRINTS" id="PR00039">
    <property type="entry name" value="HTHLYSR"/>
</dbReference>
<evidence type="ECO:0000256" key="4">
    <source>
        <dbReference type="ARBA" id="ARBA00023163"/>
    </source>
</evidence>
<comment type="similarity">
    <text evidence="1">Belongs to the LysR transcriptional regulatory family.</text>
</comment>
<dbReference type="Pfam" id="PF03466">
    <property type="entry name" value="LysR_substrate"/>
    <property type="match status" value="1"/>
</dbReference>
<dbReference type="InterPro" id="IPR000847">
    <property type="entry name" value="LysR_HTH_N"/>
</dbReference>
<sequence>MLDALTLDQIRTFVSVAEHGSFRAAAGKLRRVQSGVSASIANLEAQLGIALFDRSGHRPALTPQGRALLVNARDILLRVDAMRARARGYGEGVELELPLAVDTLFPLPALGAAVAQLQAVYPSVAVRLDVAPLGGPLQALLERRCVLGLTAGEHFRDPRIALEALGEVSQVAVVAAGHPLARRGRGARVASTELADYVQVVLADPTDLSSGRDFGVISPRTCRVGNQDAKHALIRAGVGWGRLPAWQVEQDLAEGRLVRVRAPSLGRDGAVVSEIYLVHRVDTPLGPAARELAAIFKRLCGA</sequence>
<dbReference type="OrthoDB" id="196624at2"/>
<evidence type="ECO:0000313" key="7">
    <source>
        <dbReference type="Proteomes" id="UP000216947"/>
    </source>
</evidence>
<evidence type="ECO:0000313" key="6">
    <source>
        <dbReference type="EMBL" id="OZI24452.1"/>
    </source>
</evidence>
<keyword evidence="3" id="KW-0238">DNA-binding</keyword>
<evidence type="ECO:0000256" key="1">
    <source>
        <dbReference type="ARBA" id="ARBA00009437"/>
    </source>
</evidence>
<proteinExistence type="inferred from homology"/>
<protein>
    <submittedName>
        <fullName evidence="6">LysR family transcriptional regulator</fullName>
    </submittedName>
</protein>
<keyword evidence="7" id="KW-1185">Reference proteome</keyword>
<dbReference type="EMBL" id="NEVK01000003">
    <property type="protein sequence ID" value="OZI24452.1"/>
    <property type="molecule type" value="Genomic_DNA"/>
</dbReference>
<dbReference type="Gene3D" id="1.10.10.10">
    <property type="entry name" value="Winged helix-like DNA-binding domain superfamily/Winged helix DNA-binding domain"/>
    <property type="match status" value="1"/>
</dbReference>
<gene>
    <name evidence="6" type="ORF">CAL19_02740</name>
</gene>
<evidence type="ECO:0000259" key="5">
    <source>
        <dbReference type="PROSITE" id="PS50931"/>
    </source>
</evidence>
<name>A0A261RIF2_9BORD</name>
<dbReference type="FunFam" id="1.10.10.10:FF:000001">
    <property type="entry name" value="LysR family transcriptional regulator"/>
    <property type="match status" value="1"/>
</dbReference>
<keyword evidence="2" id="KW-0805">Transcription regulation</keyword>
<dbReference type="AlphaFoldDB" id="A0A261RIF2"/>
<dbReference type="PANTHER" id="PTHR30126:SF91">
    <property type="entry name" value="LYSR FAMILY TRANSCRIPTIONAL REGULATOR"/>
    <property type="match status" value="1"/>
</dbReference>